<evidence type="ECO:0000256" key="7">
    <source>
        <dbReference type="ARBA" id="ARBA00038483"/>
    </source>
</evidence>
<keyword evidence="5" id="KW-0007">Acetylation</keyword>
<dbReference type="SUPFAM" id="SSF52540">
    <property type="entry name" value="P-loop containing nucleoside triphosphate hydrolases"/>
    <property type="match status" value="1"/>
</dbReference>
<keyword evidence="4" id="KW-0067">ATP-binding</keyword>
<dbReference type="FunFam" id="3.90.640.10:FF:000008">
    <property type="entry name" value="alpha-centractin isoform X1"/>
    <property type="match status" value="1"/>
</dbReference>
<dbReference type="SMART" id="SM00268">
    <property type="entry name" value="ACTIN"/>
    <property type="match status" value="1"/>
</dbReference>
<dbReference type="InterPro" id="IPR020902">
    <property type="entry name" value="Actin/actin-like_CS"/>
</dbReference>
<comment type="subcellular location">
    <subcellularLocation>
        <location evidence="1">Cytoplasm</location>
        <location evidence="1">Cytoskeleton</location>
    </subcellularLocation>
</comment>
<dbReference type="PRINTS" id="PR00190">
    <property type="entry name" value="ACTIN"/>
</dbReference>
<dbReference type="Gene3D" id="3.90.640.10">
    <property type="entry name" value="Actin, Chain A, domain 4"/>
    <property type="match status" value="1"/>
</dbReference>
<dbReference type="InterPro" id="IPR043129">
    <property type="entry name" value="ATPase_NBD"/>
</dbReference>
<evidence type="ECO:0000256" key="6">
    <source>
        <dbReference type="ARBA" id="ARBA00023212"/>
    </source>
</evidence>
<evidence type="ECO:0000259" key="8">
    <source>
        <dbReference type="Pfam" id="PF02492"/>
    </source>
</evidence>
<dbReference type="Gene3D" id="3.30.420.40">
    <property type="match status" value="2"/>
</dbReference>
<dbReference type="InterPro" id="IPR027417">
    <property type="entry name" value="P-loop_NTPase"/>
</dbReference>
<dbReference type="Proteomes" id="UP000716291">
    <property type="component" value="Unassembled WGS sequence"/>
</dbReference>
<comment type="similarity">
    <text evidence="7">Belongs to the actin family. ARP1 subfamily.</text>
</comment>
<dbReference type="GO" id="GO:0005856">
    <property type="term" value="C:cytoskeleton"/>
    <property type="evidence" value="ECO:0007669"/>
    <property type="project" value="UniProtKB-SubCell"/>
</dbReference>
<dbReference type="PROSITE" id="PS01132">
    <property type="entry name" value="ACTINS_ACT_LIKE"/>
    <property type="match status" value="1"/>
</dbReference>
<keyword evidence="6" id="KW-0206">Cytoskeleton</keyword>
<dbReference type="PANTHER" id="PTHR11937">
    <property type="entry name" value="ACTIN"/>
    <property type="match status" value="1"/>
</dbReference>
<dbReference type="CDD" id="cd10216">
    <property type="entry name" value="ASKHA_NBD_Arp1"/>
    <property type="match status" value="1"/>
</dbReference>
<reference evidence="9" key="1">
    <citation type="journal article" date="2020" name="Microb. Genom.">
        <title>Genetic diversity of clinical and environmental Mucorales isolates obtained from an investigation of mucormycosis cases among solid organ transplant recipients.</title>
        <authorList>
            <person name="Nguyen M.H."/>
            <person name="Kaul D."/>
            <person name="Muto C."/>
            <person name="Cheng S.J."/>
            <person name="Richter R.A."/>
            <person name="Bruno V.M."/>
            <person name="Liu G."/>
            <person name="Beyhan S."/>
            <person name="Sundermann A.J."/>
            <person name="Mounaud S."/>
            <person name="Pasculle A.W."/>
            <person name="Nierman W.C."/>
            <person name="Driscoll E."/>
            <person name="Cumbie R."/>
            <person name="Clancy C.J."/>
            <person name="Dupont C.L."/>
        </authorList>
    </citation>
    <scope>NUCLEOTIDE SEQUENCE</scope>
    <source>
        <strain evidence="9">GL11</strain>
    </source>
</reference>
<dbReference type="FunFam" id="3.30.420.40:FF:000205">
    <property type="entry name" value="Actin, alpha skeletal muscle"/>
    <property type="match status" value="1"/>
</dbReference>
<dbReference type="CDD" id="cd03112">
    <property type="entry name" value="CobW-like"/>
    <property type="match status" value="1"/>
</dbReference>
<organism evidence="9 10">
    <name type="scientific">Rhizopus oryzae</name>
    <name type="common">Mucormycosis agent</name>
    <name type="synonym">Rhizopus arrhizus var. delemar</name>
    <dbReference type="NCBI Taxonomy" id="64495"/>
    <lineage>
        <taxon>Eukaryota</taxon>
        <taxon>Fungi</taxon>
        <taxon>Fungi incertae sedis</taxon>
        <taxon>Mucoromycota</taxon>
        <taxon>Mucoromycotina</taxon>
        <taxon>Mucoromycetes</taxon>
        <taxon>Mucorales</taxon>
        <taxon>Mucorineae</taxon>
        <taxon>Rhizopodaceae</taxon>
        <taxon>Rhizopus</taxon>
    </lineage>
</organism>
<comment type="caution">
    <text evidence="9">The sequence shown here is derived from an EMBL/GenBank/DDBJ whole genome shotgun (WGS) entry which is preliminary data.</text>
</comment>
<evidence type="ECO:0000256" key="3">
    <source>
        <dbReference type="ARBA" id="ARBA00022741"/>
    </source>
</evidence>
<proteinExistence type="inferred from homology"/>
<evidence type="ECO:0000313" key="9">
    <source>
        <dbReference type="EMBL" id="KAG1314649.1"/>
    </source>
</evidence>
<dbReference type="OrthoDB" id="258627at2759"/>
<dbReference type="InterPro" id="IPR003495">
    <property type="entry name" value="CobW/HypB/UreG_nucleotide-bd"/>
</dbReference>
<evidence type="ECO:0000256" key="4">
    <source>
        <dbReference type="ARBA" id="ARBA00022840"/>
    </source>
</evidence>
<evidence type="ECO:0000256" key="2">
    <source>
        <dbReference type="ARBA" id="ARBA00022490"/>
    </source>
</evidence>
<dbReference type="Pfam" id="PF02492">
    <property type="entry name" value="cobW"/>
    <property type="match status" value="1"/>
</dbReference>
<gene>
    <name evidence="9" type="ORF">G6F64_001293</name>
</gene>
<feature type="domain" description="CobW/HypB/UreG nucleotide-binding" evidence="8">
    <location>
        <begin position="34"/>
        <end position="221"/>
    </location>
</feature>
<dbReference type="GO" id="GO:0005524">
    <property type="term" value="F:ATP binding"/>
    <property type="evidence" value="ECO:0007669"/>
    <property type="project" value="UniProtKB-KW"/>
</dbReference>
<name>A0A9P6XIP4_RHIOR</name>
<sequence length="723" mass="81332">MSENFDDIPELVPAVSNSEETVEQVATETKRKIPVTIVTGFLGSGKTTLLNYILTEKHEKKIAVILNEFGDSSDIEKSLSVNQDGNLYEEWLELRNGCLCCSTKDVGVKAIENLMEKRGKFDYILLETSGLADPGPIASMFWLDDGLGSEIYLDGIVTLVDAKHIKDYLNEEKKDMMMNEALKQVAIADRIVINKKDLITDAELEKLQSDLGSINSVADMIVTERSKIPLDYVLDIKAYDVNNVDALIHQTKKMDDHINTHAHEISHEVQTVCIQFDQQLETTEQLEYWIQDLLWEKQIQGIEADPVTVLRLKGIIYPPKDKNLSNAKKRLVIQGVQDLYDIQEGYSEEDESNVLTNQPVVIDNGSGVIKAGFAGEEQPKCFFPSMVGRPKHVRIMAGAVEGDNFIGKKAQDLRGLLKIRYPIEHGIVTDWEDMERIWQYIYTDELKTLSEEHPVLLTEAPLNPRTNRDIAAQIFFETFNVPALFTSIQAVLSLYSSGRTTGIVLDSGDGVTHAVPVYEGFAIPHAIRRVDIAGRDVTEYLQLLLRKSGYNFHTTAEKEVVRIIKEKACYIALNPAKEEKETSGKLDDFALPDGNIIKLGAERFRAPEILFQPELIGEEYPGIHQVIVDCISRADLDLRKSLYSNVVLSGGSTLCKGFGERLLSEIKRLALKDIKIKIYAPPERKYSTWIGGSILASLSTFKKMWVSAEEYQEDPDIIHKKTF</sequence>
<dbReference type="InterPro" id="IPR004000">
    <property type="entry name" value="Actin"/>
</dbReference>
<dbReference type="Gene3D" id="3.40.50.300">
    <property type="entry name" value="P-loop containing nucleotide triphosphate hydrolases"/>
    <property type="match status" value="1"/>
</dbReference>
<keyword evidence="3" id="KW-0547">Nucleotide-binding</keyword>
<evidence type="ECO:0000313" key="10">
    <source>
        <dbReference type="Proteomes" id="UP000716291"/>
    </source>
</evidence>
<protein>
    <recommendedName>
        <fullName evidence="8">CobW/HypB/UreG nucleotide-binding domain-containing protein</fullName>
    </recommendedName>
</protein>
<keyword evidence="10" id="KW-1185">Reference proteome</keyword>
<dbReference type="EMBL" id="JAANQT010000096">
    <property type="protein sequence ID" value="KAG1314649.1"/>
    <property type="molecule type" value="Genomic_DNA"/>
</dbReference>
<accession>A0A9P6XIP4</accession>
<dbReference type="Pfam" id="PF00022">
    <property type="entry name" value="Actin"/>
    <property type="match status" value="1"/>
</dbReference>
<evidence type="ECO:0000256" key="5">
    <source>
        <dbReference type="ARBA" id="ARBA00022990"/>
    </source>
</evidence>
<evidence type="ECO:0000256" key="1">
    <source>
        <dbReference type="ARBA" id="ARBA00004245"/>
    </source>
</evidence>
<dbReference type="FunFam" id="3.30.420.40:FF:000018">
    <property type="entry name" value="Actin-like protein (Centractin)"/>
    <property type="match status" value="1"/>
</dbReference>
<keyword evidence="2" id="KW-0963">Cytoplasm</keyword>
<dbReference type="SUPFAM" id="SSF53067">
    <property type="entry name" value="Actin-like ATPase domain"/>
    <property type="match status" value="2"/>
</dbReference>
<dbReference type="AlphaFoldDB" id="A0A9P6XIP4"/>